<proteinExistence type="predicted"/>
<organism evidence="2 3">
    <name type="scientific">Lupinus albus</name>
    <name type="common">White lupine</name>
    <name type="synonym">Lupinus termis</name>
    <dbReference type="NCBI Taxonomy" id="3870"/>
    <lineage>
        <taxon>Eukaryota</taxon>
        <taxon>Viridiplantae</taxon>
        <taxon>Streptophyta</taxon>
        <taxon>Embryophyta</taxon>
        <taxon>Tracheophyta</taxon>
        <taxon>Spermatophyta</taxon>
        <taxon>Magnoliopsida</taxon>
        <taxon>eudicotyledons</taxon>
        <taxon>Gunneridae</taxon>
        <taxon>Pentapetalae</taxon>
        <taxon>rosids</taxon>
        <taxon>fabids</taxon>
        <taxon>Fabales</taxon>
        <taxon>Fabaceae</taxon>
        <taxon>Papilionoideae</taxon>
        <taxon>50 kb inversion clade</taxon>
        <taxon>genistoids sensu lato</taxon>
        <taxon>core genistoids</taxon>
        <taxon>Genisteae</taxon>
        <taxon>Lupinus</taxon>
    </lineage>
</organism>
<dbReference type="AlphaFoldDB" id="A0A6A4Q4N8"/>
<dbReference type="Proteomes" id="UP000447434">
    <property type="component" value="Chromosome 8"/>
</dbReference>
<keyword evidence="3" id="KW-1185">Reference proteome</keyword>
<protein>
    <submittedName>
        <fullName evidence="2">Uncharacterized protein</fullName>
    </submittedName>
</protein>
<keyword evidence="1" id="KW-0732">Signal</keyword>
<evidence type="ECO:0000256" key="1">
    <source>
        <dbReference type="SAM" id="SignalP"/>
    </source>
</evidence>
<evidence type="ECO:0000313" key="2">
    <source>
        <dbReference type="EMBL" id="KAE9608496.1"/>
    </source>
</evidence>
<feature type="signal peptide" evidence="1">
    <location>
        <begin position="1"/>
        <end position="25"/>
    </location>
</feature>
<gene>
    <name evidence="2" type="ORF">Lalb_Chr08g0236351</name>
</gene>
<sequence>MQRKLIFAFLTMELTTLFFIAPSNPLTFKVTNFMDELVHCQNILVSKFCSFSKDPDSVIRLVEEVDDVFILTSFDLELRF</sequence>
<reference evidence="3" key="1">
    <citation type="journal article" date="2020" name="Nat. Commun.">
        <title>Genome sequence of the cluster root forming white lupin.</title>
        <authorList>
            <person name="Hufnagel B."/>
            <person name="Marques A."/>
            <person name="Soriano A."/>
            <person name="Marques L."/>
            <person name="Divol F."/>
            <person name="Doumas P."/>
            <person name="Sallet E."/>
            <person name="Mancinotti D."/>
            <person name="Carrere S."/>
            <person name="Marande W."/>
            <person name="Arribat S."/>
            <person name="Keller J."/>
            <person name="Huneau C."/>
            <person name="Blein T."/>
            <person name="Aime D."/>
            <person name="Laguerre M."/>
            <person name="Taylor J."/>
            <person name="Schubert V."/>
            <person name="Nelson M."/>
            <person name="Geu-Flores F."/>
            <person name="Crespi M."/>
            <person name="Gallardo-Guerrero K."/>
            <person name="Delaux P.-M."/>
            <person name="Salse J."/>
            <person name="Berges H."/>
            <person name="Guyot R."/>
            <person name="Gouzy J."/>
            <person name="Peret B."/>
        </authorList>
    </citation>
    <scope>NUCLEOTIDE SEQUENCE [LARGE SCALE GENOMIC DNA]</scope>
    <source>
        <strain evidence="3">cv. Amiga</strain>
    </source>
</reference>
<evidence type="ECO:0000313" key="3">
    <source>
        <dbReference type="Proteomes" id="UP000447434"/>
    </source>
</evidence>
<name>A0A6A4Q4N8_LUPAL</name>
<dbReference type="EMBL" id="WOCE01000008">
    <property type="protein sequence ID" value="KAE9608496.1"/>
    <property type="molecule type" value="Genomic_DNA"/>
</dbReference>
<accession>A0A6A4Q4N8</accession>
<feature type="chain" id="PRO_5025575760" evidence="1">
    <location>
        <begin position="26"/>
        <end position="80"/>
    </location>
</feature>
<comment type="caution">
    <text evidence="2">The sequence shown here is derived from an EMBL/GenBank/DDBJ whole genome shotgun (WGS) entry which is preliminary data.</text>
</comment>